<accession>A0A841R699</accession>
<dbReference type="Gene3D" id="1.20.1330.10">
    <property type="entry name" value="f41 fragment of flagellin, N-terminal domain"/>
    <property type="match status" value="2"/>
</dbReference>
<dbReference type="EMBL" id="JACHGJ010000001">
    <property type="protein sequence ID" value="MBB6478687.1"/>
    <property type="molecule type" value="Genomic_DNA"/>
</dbReference>
<keyword evidence="8" id="KW-0282">Flagellum</keyword>
<sequence>MRRISTEMPANDMRFSMGNRDFRMSEVQKSIGNQSRLNSLRDDPIAASRATRLQSSTFRLNRFDKNIQFARGQYAVTEGYLQESVSIMQRVRELAVQGGHGTYAKEDLQMMAVEVNELLKELVSVGNAVDGESKSLFGGDVTGSRPFTASESRVAGINGTVITNVRYNGSIGEKQAEVSEGTTVSVNIPGNRLFWAEQQQIYSSVNSSGFTVEQDSQITIDGIDIALKAGDSVQDVISKINSSDASVKGSLDPVTNSIVLTSTEPHQIWLDEKADSTVLKDLGLISERGSRPPENLHEDVRVSGGSLFDMVMQLRDNLLKGDYESIGSGGIRGIDSGLNNLMTGLSKLGAMDNRIVMTSSRIGAEIEENTRIYSQAVDVDMTEAALELKMLEVTQKAAYSSASKILQPKLMDFLR</sequence>
<dbReference type="GO" id="GO:0055040">
    <property type="term" value="C:periplasmic flagellum"/>
    <property type="evidence" value="ECO:0007669"/>
    <property type="project" value="UniProtKB-SubCell"/>
</dbReference>
<dbReference type="PANTHER" id="PTHR42792:SF1">
    <property type="entry name" value="FLAGELLAR HOOK-ASSOCIATED PROTEIN 3"/>
    <property type="match status" value="1"/>
</dbReference>
<dbReference type="InterPro" id="IPR001029">
    <property type="entry name" value="Flagellin_N"/>
</dbReference>
<evidence type="ECO:0000256" key="3">
    <source>
        <dbReference type="ARBA" id="ARBA00005709"/>
    </source>
</evidence>
<dbReference type="Pfam" id="PF07196">
    <property type="entry name" value="Flagellin_IN"/>
    <property type="match status" value="1"/>
</dbReference>
<dbReference type="RefSeq" id="WP_184742755.1">
    <property type="nucleotide sequence ID" value="NZ_JACHGJ010000001.1"/>
</dbReference>
<dbReference type="InterPro" id="IPR001492">
    <property type="entry name" value="Flagellin"/>
</dbReference>
<name>A0A841R699_9SPIO</name>
<dbReference type="NCBIfam" id="NF005187">
    <property type="entry name" value="PRK06663.1"/>
    <property type="match status" value="1"/>
</dbReference>
<dbReference type="Pfam" id="PF00669">
    <property type="entry name" value="Flagellin_N"/>
    <property type="match status" value="1"/>
</dbReference>
<keyword evidence="5" id="KW-0975">Bacterial flagellum</keyword>
<keyword evidence="8" id="KW-0969">Cilium</keyword>
<evidence type="ECO:0000313" key="8">
    <source>
        <dbReference type="EMBL" id="MBB6478687.1"/>
    </source>
</evidence>
<organism evidence="8 9">
    <name type="scientific">Spirochaeta isovalerica</name>
    <dbReference type="NCBI Taxonomy" id="150"/>
    <lineage>
        <taxon>Bacteria</taxon>
        <taxon>Pseudomonadati</taxon>
        <taxon>Spirochaetota</taxon>
        <taxon>Spirochaetia</taxon>
        <taxon>Spirochaetales</taxon>
        <taxon>Spirochaetaceae</taxon>
        <taxon>Spirochaeta</taxon>
    </lineage>
</organism>
<dbReference type="SUPFAM" id="SSF64518">
    <property type="entry name" value="Phase 1 flagellin"/>
    <property type="match status" value="1"/>
</dbReference>
<comment type="similarity">
    <text evidence="3">Belongs to the bacterial flagellin family.</text>
</comment>
<dbReference type="InterPro" id="IPR046358">
    <property type="entry name" value="Flagellin_C"/>
</dbReference>
<dbReference type="GO" id="GO:0005198">
    <property type="term" value="F:structural molecule activity"/>
    <property type="evidence" value="ECO:0007669"/>
    <property type="project" value="InterPro"/>
</dbReference>
<dbReference type="NCBIfam" id="TIGR02550">
    <property type="entry name" value="flagell_flgL"/>
    <property type="match status" value="1"/>
</dbReference>
<keyword evidence="8" id="KW-0966">Cell projection</keyword>
<dbReference type="Proteomes" id="UP000587760">
    <property type="component" value="Unassembled WGS sequence"/>
</dbReference>
<protein>
    <submittedName>
        <fullName evidence="8">Flagellar hook-associated protein 3 FlgL</fullName>
    </submittedName>
</protein>
<evidence type="ECO:0000259" key="7">
    <source>
        <dbReference type="Pfam" id="PF00700"/>
    </source>
</evidence>
<dbReference type="Pfam" id="PF00700">
    <property type="entry name" value="Flagellin_C"/>
    <property type="match status" value="1"/>
</dbReference>
<comment type="caution">
    <text evidence="8">The sequence shown here is derived from an EMBL/GenBank/DDBJ whole genome shotgun (WGS) entry which is preliminary data.</text>
</comment>
<keyword evidence="4" id="KW-0574">Periplasm</keyword>
<comment type="subcellular location">
    <subcellularLocation>
        <location evidence="2">Periplasmic flagellum</location>
    </subcellularLocation>
</comment>
<evidence type="ECO:0000259" key="6">
    <source>
        <dbReference type="Pfam" id="PF00669"/>
    </source>
</evidence>
<dbReference type="GO" id="GO:0009424">
    <property type="term" value="C:bacterial-type flagellum hook"/>
    <property type="evidence" value="ECO:0007669"/>
    <property type="project" value="InterPro"/>
</dbReference>
<dbReference type="PANTHER" id="PTHR42792">
    <property type="entry name" value="FLAGELLIN"/>
    <property type="match status" value="1"/>
</dbReference>
<dbReference type="InterPro" id="IPR013384">
    <property type="entry name" value="Flagell_FlgL"/>
</dbReference>
<evidence type="ECO:0000313" key="9">
    <source>
        <dbReference type="Proteomes" id="UP000587760"/>
    </source>
</evidence>
<gene>
    <name evidence="8" type="ORF">HNR50_000320</name>
</gene>
<reference evidence="8 9" key="1">
    <citation type="submission" date="2020-08" db="EMBL/GenBank/DDBJ databases">
        <title>Genomic Encyclopedia of Type Strains, Phase IV (KMG-IV): sequencing the most valuable type-strain genomes for metagenomic binning, comparative biology and taxonomic classification.</title>
        <authorList>
            <person name="Goeker M."/>
        </authorList>
    </citation>
    <scope>NUCLEOTIDE SEQUENCE [LARGE SCALE GENOMIC DNA]</scope>
    <source>
        <strain evidence="8 9">DSM 2461</strain>
    </source>
</reference>
<keyword evidence="9" id="KW-1185">Reference proteome</keyword>
<dbReference type="GO" id="GO:0071973">
    <property type="term" value="P:bacterial-type flagellum-dependent cell motility"/>
    <property type="evidence" value="ECO:0007669"/>
    <property type="project" value="InterPro"/>
</dbReference>
<evidence type="ECO:0000256" key="2">
    <source>
        <dbReference type="ARBA" id="ARBA00004631"/>
    </source>
</evidence>
<dbReference type="InterPro" id="IPR010810">
    <property type="entry name" value="Flagellin_hook_IN_motif"/>
</dbReference>
<evidence type="ECO:0000256" key="5">
    <source>
        <dbReference type="ARBA" id="ARBA00023143"/>
    </source>
</evidence>
<evidence type="ECO:0000256" key="1">
    <source>
        <dbReference type="ARBA" id="ARBA00004095"/>
    </source>
</evidence>
<feature type="domain" description="Flagellin C-terminal" evidence="7">
    <location>
        <begin position="332"/>
        <end position="412"/>
    </location>
</feature>
<feature type="domain" description="Flagellin N-terminal" evidence="6">
    <location>
        <begin position="4"/>
        <end position="140"/>
    </location>
</feature>
<evidence type="ECO:0000256" key="4">
    <source>
        <dbReference type="ARBA" id="ARBA00022764"/>
    </source>
</evidence>
<dbReference type="PRINTS" id="PR00207">
    <property type="entry name" value="FLAGELLIN"/>
</dbReference>
<dbReference type="AlphaFoldDB" id="A0A841R699"/>
<comment type="function">
    <text evidence="1">Component of the core of the flagella.</text>
</comment>
<proteinExistence type="inferred from homology"/>